<dbReference type="EMBL" id="JAINUF010000023">
    <property type="protein sequence ID" value="KAJ8333589.1"/>
    <property type="molecule type" value="Genomic_DNA"/>
</dbReference>
<name>A0A9Q1E7B1_SYNKA</name>
<evidence type="ECO:0000313" key="2">
    <source>
        <dbReference type="Proteomes" id="UP001152622"/>
    </source>
</evidence>
<accession>A0A9Q1E7B1</accession>
<dbReference type="Proteomes" id="UP001152622">
    <property type="component" value="Chromosome 23"/>
</dbReference>
<dbReference type="AlphaFoldDB" id="A0A9Q1E7B1"/>
<organism evidence="1 2">
    <name type="scientific">Synaphobranchus kaupii</name>
    <name type="common">Kaup's arrowtooth eel</name>
    <dbReference type="NCBI Taxonomy" id="118154"/>
    <lineage>
        <taxon>Eukaryota</taxon>
        <taxon>Metazoa</taxon>
        <taxon>Chordata</taxon>
        <taxon>Craniata</taxon>
        <taxon>Vertebrata</taxon>
        <taxon>Euteleostomi</taxon>
        <taxon>Actinopterygii</taxon>
        <taxon>Neopterygii</taxon>
        <taxon>Teleostei</taxon>
        <taxon>Anguilliformes</taxon>
        <taxon>Synaphobranchidae</taxon>
        <taxon>Synaphobranchus</taxon>
    </lineage>
</organism>
<gene>
    <name evidence="1" type="ORF">SKAU_G00415970</name>
</gene>
<proteinExistence type="predicted"/>
<protein>
    <submittedName>
        <fullName evidence="1">Uncharacterized protein</fullName>
    </submittedName>
</protein>
<keyword evidence="2" id="KW-1185">Reference proteome</keyword>
<reference evidence="1" key="1">
    <citation type="journal article" date="2023" name="Science">
        <title>Genome structures resolve the early diversification of teleost fishes.</title>
        <authorList>
            <person name="Parey E."/>
            <person name="Louis A."/>
            <person name="Montfort J."/>
            <person name="Bouchez O."/>
            <person name="Roques C."/>
            <person name="Iampietro C."/>
            <person name="Lluch J."/>
            <person name="Castinel A."/>
            <person name="Donnadieu C."/>
            <person name="Desvignes T."/>
            <person name="Floi Bucao C."/>
            <person name="Jouanno E."/>
            <person name="Wen M."/>
            <person name="Mejri S."/>
            <person name="Dirks R."/>
            <person name="Jansen H."/>
            <person name="Henkel C."/>
            <person name="Chen W.J."/>
            <person name="Zahm M."/>
            <person name="Cabau C."/>
            <person name="Klopp C."/>
            <person name="Thompson A.W."/>
            <person name="Robinson-Rechavi M."/>
            <person name="Braasch I."/>
            <person name="Lecointre G."/>
            <person name="Bobe J."/>
            <person name="Postlethwait J.H."/>
            <person name="Berthelot C."/>
            <person name="Roest Crollius H."/>
            <person name="Guiguen Y."/>
        </authorList>
    </citation>
    <scope>NUCLEOTIDE SEQUENCE</scope>
    <source>
        <strain evidence="1">WJC10195</strain>
    </source>
</reference>
<sequence>MTHDCSARHISNHIYKFADEMTVVGCITNNDESAYREEVEQLTTWCAENNLKRFRSIRARSPRLCNSFFPQAVRLLNSLPQSRKA</sequence>
<comment type="caution">
    <text evidence="1">The sequence shown here is derived from an EMBL/GenBank/DDBJ whole genome shotgun (WGS) entry which is preliminary data.</text>
</comment>
<evidence type="ECO:0000313" key="1">
    <source>
        <dbReference type="EMBL" id="KAJ8333589.1"/>
    </source>
</evidence>
<dbReference type="OrthoDB" id="10478210at2759"/>